<comment type="caution">
    <text evidence="2">The sequence shown here is derived from an EMBL/GenBank/DDBJ whole genome shotgun (WGS) entry which is preliminary data.</text>
</comment>
<proteinExistence type="predicted"/>
<evidence type="ECO:0000313" key="2">
    <source>
        <dbReference type="EMBL" id="GMT37467.1"/>
    </source>
</evidence>
<accession>A0AAV5X4G7</accession>
<dbReference type="Proteomes" id="UP001432322">
    <property type="component" value="Unassembled WGS sequence"/>
</dbReference>
<reference evidence="2" key="1">
    <citation type="submission" date="2023-10" db="EMBL/GenBank/DDBJ databases">
        <title>Genome assembly of Pristionchus species.</title>
        <authorList>
            <person name="Yoshida K."/>
            <person name="Sommer R.J."/>
        </authorList>
    </citation>
    <scope>NUCLEOTIDE SEQUENCE</scope>
    <source>
        <strain evidence="2">RS5133</strain>
    </source>
</reference>
<keyword evidence="3" id="KW-1185">Reference proteome</keyword>
<name>A0AAV5X4G7_9BILA</name>
<dbReference type="EMBL" id="BTSY01000147">
    <property type="protein sequence ID" value="GMT37467.1"/>
    <property type="molecule type" value="Genomic_DNA"/>
</dbReference>
<gene>
    <name evidence="2" type="ORF">PFISCL1PPCAC_28764</name>
</gene>
<evidence type="ECO:0000256" key="1">
    <source>
        <dbReference type="SAM" id="MobiDB-lite"/>
    </source>
</evidence>
<evidence type="ECO:0000313" key="3">
    <source>
        <dbReference type="Proteomes" id="UP001432322"/>
    </source>
</evidence>
<dbReference type="AlphaFoldDB" id="A0AAV5X4G7"/>
<feature type="non-terminal residue" evidence="2">
    <location>
        <position position="67"/>
    </location>
</feature>
<feature type="region of interest" description="Disordered" evidence="1">
    <location>
        <begin position="1"/>
        <end position="30"/>
    </location>
</feature>
<organism evidence="2 3">
    <name type="scientific">Pristionchus fissidentatus</name>
    <dbReference type="NCBI Taxonomy" id="1538716"/>
    <lineage>
        <taxon>Eukaryota</taxon>
        <taxon>Metazoa</taxon>
        <taxon>Ecdysozoa</taxon>
        <taxon>Nematoda</taxon>
        <taxon>Chromadorea</taxon>
        <taxon>Rhabditida</taxon>
        <taxon>Rhabditina</taxon>
        <taxon>Diplogasteromorpha</taxon>
        <taxon>Diplogasteroidea</taxon>
        <taxon>Neodiplogasteridae</taxon>
        <taxon>Pristionchus</taxon>
    </lineage>
</organism>
<sequence>SVDAAKAQQKNVVMNDKSRPTRKPKGTTGGALVTYCNNLIPSLYRRGEEEIDRVTVFPLSAVSMCEE</sequence>
<feature type="non-terminal residue" evidence="2">
    <location>
        <position position="1"/>
    </location>
</feature>
<protein>
    <submittedName>
        <fullName evidence="2">Uncharacterized protein</fullName>
    </submittedName>
</protein>